<evidence type="ECO:0000256" key="5">
    <source>
        <dbReference type="ARBA" id="ARBA00023034"/>
    </source>
</evidence>
<keyword evidence="3 10" id="KW-0653">Protein transport</keyword>
<dbReference type="GO" id="GO:0006906">
    <property type="term" value="P:vesicle fusion"/>
    <property type="evidence" value="ECO:0007669"/>
    <property type="project" value="TreeGrafter"/>
</dbReference>
<gene>
    <name evidence="12" type="ORF">PHAECO_LOCUS10723</name>
</gene>
<comment type="similarity">
    <text evidence="9 10">Belongs to the GOSR2 family.</text>
</comment>
<evidence type="ECO:0000256" key="6">
    <source>
        <dbReference type="ARBA" id="ARBA00023136"/>
    </source>
</evidence>
<dbReference type="Proteomes" id="UP001153737">
    <property type="component" value="Chromosome 7"/>
</dbReference>
<dbReference type="GO" id="GO:0000149">
    <property type="term" value="F:SNARE binding"/>
    <property type="evidence" value="ECO:0007669"/>
    <property type="project" value="TreeGrafter"/>
</dbReference>
<reference evidence="12" key="1">
    <citation type="submission" date="2022-01" db="EMBL/GenBank/DDBJ databases">
        <authorList>
            <person name="King R."/>
        </authorList>
    </citation>
    <scope>NUCLEOTIDE SEQUENCE</scope>
</reference>
<evidence type="ECO:0000256" key="3">
    <source>
        <dbReference type="ARBA" id="ARBA00022927"/>
    </source>
</evidence>
<dbReference type="SUPFAM" id="SSF58038">
    <property type="entry name" value="SNARE fusion complex"/>
    <property type="match status" value="1"/>
</dbReference>
<comment type="function">
    <text evidence="7 10">Involved in transport of proteins from the cis/medial-Golgi to the trans-Golgi network.</text>
</comment>
<evidence type="ECO:0000256" key="1">
    <source>
        <dbReference type="ARBA" id="ARBA00022448"/>
    </source>
</evidence>
<evidence type="ECO:0000256" key="4">
    <source>
        <dbReference type="ARBA" id="ARBA00022989"/>
    </source>
</evidence>
<evidence type="ECO:0000256" key="7">
    <source>
        <dbReference type="ARBA" id="ARBA00037078"/>
    </source>
</evidence>
<sequence length="211" mass="24088">MDTLYNQTNKVIQQTQQSFQLLEGSTNNALEVEADIQSKLELINSNCSKLELYTLKFPIDQRQNAKMRVDQLKYDCRHLQAALIAAQHKRARREAAVNEREQLLNRRFAPNIDATAINIDYSIQHQNSLHNAHQGVDEMLHTGVNTLESLRSQRMTLKGAHRRIVDMANTLGLSNHTMKLIQKRASEDKVILILGMVITLIVIALVVIYFT</sequence>
<dbReference type="PIRSF" id="PIRSF028865">
    <property type="entry name" value="Membrin-2"/>
    <property type="match status" value="1"/>
</dbReference>
<dbReference type="GO" id="GO:0005484">
    <property type="term" value="F:SNAP receptor activity"/>
    <property type="evidence" value="ECO:0007669"/>
    <property type="project" value="InterPro"/>
</dbReference>
<keyword evidence="13" id="KW-1185">Reference proteome</keyword>
<evidence type="ECO:0000256" key="10">
    <source>
        <dbReference type="PIRNR" id="PIRNR028865"/>
    </source>
</evidence>
<dbReference type="Gene3D" id="1.20.5.110">
    <property type="match status" value="1"/>
</dbReference>
<organism evidence="12 13">
    <name type="scientific">Phaedon cochleariae</name>
    <name type="common">Mustard beetle</name>
    <dbReference type="NCBI Taxonomy" id="80249"/>
    <lineage>
        <taxon>Eukaryota</taxon>
        <taxon>Metazoa</taxon>
        <taxon>Ecdysozoa</taxon>
        <taxon>Arthropoda</taxon>
        <taxon>Hexapoda</taxon>
        <taxon>Insecta</taxon>
        <taxon>Pterygota</taxon>
        <taxon>Neoptera</taxon>
        <taxon>Endopterygota</taxon>
        <taxon>Coleoptera</taxon>
        <taxon>Polyphaga</taxon>
        <taxon>Cucujiformia</taxon>
        <taxon>Chrysomeloidea</taxon>
        <taxon>Chrysomelidae</taxon>
        <taxon>Chrysomelinae</taxon>
        <taxon>Chrysomelini</taxon>
        <taxon>Phaedon</taxon>
    </lineage>
</organism>
<evidence type="ECO:0008006" key="14">
    <source>
        <dbReference type="Google" id="ProtNLM"/>
    </source>
</evidence>
<dbReference type="GO" id="GO:0031902">
    <property type="term" value="C:late endosome membrane"/>
    <property type="evidence" value="ECO:0007669"/>
    <property type="project" value="TreeGrafter"/>
</dbReference>
<comment type="subcellular location">
    <subcellularLocation>
        <location evidence="8">Golgi apparatus</location>
        <location evidence="8">cis-Golgi network membrane</location>
        <topology evidence="8">Single-pass type IV membrane protein</topology>
    </subcellularLocation>
</comment>
<protein>
    <recommendedName>
        <fullName evidence="14">Golgi SNAP receptor complex member 2</fullName>
    </recommendedName>
</protein>
<evidence type="ECO:0000256" key="2">
    <source>
        <dbReference type="ARBA" id="ARBA00022692"/>
    </source>
</evidence>
<dbReference type="GO" id="GO:0012507">
    <property type="term" value="C:ER to Golgi transport vesicle membrane"/>
    <property type="evidence" value="ECO:0007669"/>
    <property type="project" value="TreeGrafter"/>
</dbReference>
<keyword evidence="5" id="KW-0333">Golgi apparatus</keyword>
<dbReference type="PANTHER" id="PTHR21230">
    <property type="entry name" value="VESICLE TRANSPORT V-SNARE PROTEIN VTI1-RELATED"/>
    <property type="match status" value="1"/>
</dbReference>
<evidence type="ECO:0000256" key="11">
    <source>
        <dbReference type="SAM" id="Phobius"/>
    </source>
</evidence>
<dbReference type="Pfam" id="PF12352">
    <property type="entry name" value="V-SNARE_C"/>
    <property type="match status" value="1"/>
</dbReference>
<dbReference type="CDD" id="cd15863">
    <property type="entry name" value="SNARE_GS27"/>
    <property type="match status" value="1"/>
</dbReference>
<evidence type="ECO:0000256" key="9">
    <source>
        <dbReference type="ARBA" id="ARBA00038172"/>
    </source>
</evidence>
<dbReference type="EMBL" id="OU896713">
    <property type="protein sequence ID" value="CAG9823393.1"/>
    <property type="molecule type" value="Genomic_DNA"/>
</dbReference>
<feature type="transmembrane region" description="Helical" evidence="11">
    <location>
        <begin position="190"/>
        <end position="210"/>
    </location>
</feature>
<evidence type="ECO:0000256" key="8">
    <source>
        <dbReference type="ARBA" id="ARBA00037862"/>
    </source>
</evidence>
<name>A0A9N9SKR9_PHACE</name>
<dbReference type="GO" id="GO:0031201">
    <property type="term" value="C:SNARE complex"/>
    <property type="evidence" value="ECO:0007669"/>
    <property type="project" value="TreeGrafter"/>
</dbReference>
<keyword evidence="4 11" id="KW-1133">Transmembrane helix</keyword>
<keyword evidence="2 11" id="KW-0812">Transmembrane</keyword>
<dbReference type="GO" id="GO:0005789">
    <property type="term" value="C:endoplasmic reticulum membrane"/>
    <property type="evidence" value="ECO:0007669"/>
    <property type="project" value="TreeGrafter"/>
</dbReference>
<keyword evidence="6 10" id="KW-0472">Membrane</keyword>
<keyword evidence="1 10" id="KW-0813">Transport</keyword>
<evidence type="ECO:0000313" key="12">
    <source>
        <dbReference type="EMBL" id="CAG9823393.1"/>
    </source>
</evidence>
<reference evidence="12" key="2">
    <citation type="submission" date="2022-10" db="EMBL/GenBank/DDBJ databases">
        <authorList>
            <consortium name="ENA_rothamsted_submissions"/>
            <consortium name="culmorum"/>
            <person name="King R."/>
        </authorList>
    </citation>
    <scope>NUCLEOTIDE SEQUENCE</scope>
</reference>
<accession>A0A9N9SKR9</accession>
<dbReference type="PANTHER" id="PTHR21230:SF1">
    <property type="entry name" value="GOLGI SNAP RECEPTOR COMPLEX MEMBER 2"/>
    <property type="match status" value="1"/>
</dbReference>
<dbReference type="OrthoDB" id="158360at2759"/>
<dbReference type="InterPro" id="IPR027027">
    <property type="entry name" value="GOSR2/Membrin/Bos1"/>
</dbReference>
<evidence type="ECO:0000313" key="13">
    <source>
        <dbReference type="Proteomes" id="UP001153737"/>
    </source>
</evidence>
<proteinExistence type="inferred from homology"/>
<dbReference type="GO" id="GO:0015031">
    <property type="term" value="P:protein transport"/>
    <property type="evidence" value="ECO:0007669"/>
    <property type="project" value="UniProtKB-KW"/>
</dbReference>
<dbReference type="GO" id="GO:0005794">
    <property type="term" value="C:Golgi apparatus"/>
    <property type="evidence" value="ECO:0007669"/>
    <property type="project" value="UniProtKB-SubCell"/>
</dbReference>
<dbReference type="AlphaFoldDB" id="A0A9N9SKR9"/>